<keyword evidence="15" id="KW-1185">Reference proteome</keyword>
<dbReference type="GO" id="GO:0000155">
    <property type="term" value="F:phosphorelay sensor kinase activity"/>
    <property type="evidence" value="ECO:0007669"/>
    <property type="project" value="UniProtKB-UniRule"/>
</dbReference>
<dbReference type="InterPro" id="IPR036890">
    <property type="entry name" value="HATPase_C_sf"/>
</dbReference>
<keyword evidence="9 12" id="KW-0067">ATP-binding</keyword>
<dbReference type="SMART" id="SM00388">
    <property type="entry name" value="HisKA"/>
    <property type="match status" value="1"/>
</dbReference>
<keyword evidence="5 12" id="KW-0808">Transferase</keyword>
<evidence type="ECO:0000256" key="6">
    <source>
        <dbReference type="ARBA" id="ARBA00022692"/>
    </source>
</evidence>
<dbReference type="InterPro" id="IPR036097">
    <property type="entry name" value="HisK_dim/P_sf"/>
</dbReference>
<evidence type="ECO:0000259" key="13">
    <source>
        <dbReference type="PROSITE" id="PS50109"/>
    </source>
</evidence>
<dbReference type="AlphaFoldDB" id="A0A6A8A8U3"/>
<comment type="catalytic activity">
    <reaction evidence="1 12">
        <text>ATP + protein L-histidine = ADP + protein N-phospho-L-histidine.</text>
        <dbReference type="EC" id="2.7.13.3"/>
    </reaction>
</comment>
<organism evidence="14 15">
    <name type="scientific">Endobacterium cereale</name>
    <dbReference type="NCBI Taxonomy" id="2663029"/>
    <lineage>
        <taxon>Bacteria</taxon>
        <taxon>Pseudomonadati</taxon>
        <taxon>Pseudomonadota</taxon>
        <taxon>Alphaproteobacteria</taxon>
        <taxon>Hyphomicrobiales</taxon>
        <taxon>Rhizobiaceae</taxon>
        <taxon>Endobacterium</taxon>
    </lineage>
</organism>
<dbReference type="PIRSF" id="PIRSF036431">
    <property type="entry name" value="STHK_DctB"/>
    <property type="match status" value="1"/>
</dbReference>
<dbReference type="PANTHER" id="PTHR43065">
    <property type="entry name" value="SENSOR HISTIDINE KINASE"/>
    <property type="match status" value="1"/>
</dbReference>
<evidence type="ECO:0000256" key="4">
    <source>
        <dbReference type="ARBA" id="ARBA00022553"/>
    </source>
</evidence>
<reference evidence="14 15" key="1">
    <citation type="submission" date="2019-11" db="EMBL/GenBank/DDBJ databases">
        <title>Genome analysis of Rhizobacterium cereale a novel genus and species isolated from maize roots in North Spain.</title>
        <authorList>
            <person name="Menendez E."/>
            <person name="Flores-Felix J.D."/>
            <person name="Ramirez-Bahena M.-H."/>
            <person name="Igual J.M."/>
            <person name="Garcia-Fraile P."/>
            <person name="Peix A."/>
            <person name="Velazquez E."/>
        </authorList>
    </citation>
    <scope>NUCLEOTIDE SEQUENCE [LARGE SCALE GENOMIC DNA]</scope>
    <source>
        <strain evidence="14 15">RZME27</strain>
    </source>
</reference>
<dbReference type="SUPFAM" id="SSF47384">
    <property type="entry name" value="Homodimeric domain of signal transducing histidine kinase"/>
    <property type="match status" value="1"/>
</dbReference>
<dbReference type="InterPro" id="IPR003594">
    <property type="entry name" value="HATPase_dom"/>
</dbReference>
<dbReference type="CDD" id="cd00082">
    <property type="entry name" value="HisKA"/>
    <property type="match status" value="1"/>
</dbReference>
<dbReference type="Gene3D" id="6.10.250.3020">
    <property type="match status" value="1"/>
</dbReference>
<keyword evidence="11 12" id="KW-0902">Two-component regulatory system</keyword>
<keyword evidence="6" id="KW-0812">Transmembrane</keyword>
<dbReference type="PROSITE" id="PS50109">
    <property type="entry name" value="HIS_KIN"/>
    <property type="match status" value="1"/>
</dbReference>
<keyword evidence="12" id="KW-0997">Cell inner membrane</keyword>
<keyword evidence="10" id="KW-0472">Membrane</keyword>
<dbReference type="Pfam" id="PF02518">
    <property type="entry name" value="HATPase_c"/>
    <property type="match status" value="1"/>
</dbReference>
<comment type="function">
    <text evidence="12">Member of the two-component regulatory system DctB/DctD involved in the transport of C4-dicarboxylates. DctB functions as a membrane-associated protein kinase that phosphorylates DctD in response to environmental signals.</text>
</comment>
<dbReference type="SUPFAM" id="SSF103190">
    <property type="entry name" value="Sensory domain-like"/>
    <property type="match status" value="1"/>
</dbReference>
<dbReference type="SMART" id="SM00387">
    <property type="entry name" value="HATPase_c"/>
    <property type="match status" value="1"/>
</dbReference>
<proteinExistence type="predicted"/>
<feature type="domain" description="Histidine kinase" evidence="13">
    <location>
        <begin position="416"/>
        <end position="626"/>
    </location>
</feature>
<comment type="caution">
    <text evidence="14">The sequence shown here is derived from an EMBL/GenBank/DDBJ whole genome shotgun (WGS) entry which is preliminary data.</text>
</comment>
<evidence type="ECO:0000256" key="5">
    <source>
        <dbReference type="ARBA" id="ARBA00022679"/>
    </source>
</evidence>
<dbReference type="PANTHER" id="PTHR43065:SF46">
    <property type="entry name" value="C4-DICARBOXYLATE TRANSPORT SENSOR PROTEIN DCTB"/>
    <property type="match status" value="1"/>
</dbReference>
<dbReference type="Proteomes" id="UP000435138">
    <property type="component" value="Unassembled WGS sequence"/>
</dbReference>
<keyword evidence="10" id="KW-1133">Transmembrane helix</keyword>
<evidence type="ECO:0000256" key="12">
    <source>
        <dbReference type="PIRNR" id="PIRNR036431"/>
    </source>
</evidence>
<name>A0A6A8A8U3_9HYPH</name>
<sequence length="636" mass="69643">MLIGDMSKSMRQQTEHMLLRQFRRAWAMFAVAALCLALVLGFLVEHFGRVSALERLEAQGRTEADLKVALLRASLERPRALPLLLAGDRDVRDALTDPAGPRATERREALDAKLEDLVVQTNASVIYVIGLDGIAIASSNWREPTSFVGNDYAFRAYFSGAMKGGSAEHFALGSVSKRAGLYISQRVGPAEAPLGVVVAKMEFDQLEADWRNSGRPSYVVDNNHVVLVSSVPSWRFMTTQSLQPEDLGAIRESLQFGDAPLLPLPFSRERMVNDGAAILWAVMPGEAGPQDFLRITAPIASTPWRFEYLMPIRLPLADAMREARLTALIGWAGLVALAGLMLRRRQVTVMTIAGEQRAREELEERVAARTIDLSLARDRLEAEIADHEMTDRKLHAVQQDLVQANRLAILGQVAAGVAHEINQPVATIRAYADNSKIFLARGKTENALENLDLIASLTERIGVITEDLKALARKGRSEAVPVILKDVLDGALMLVRSRFAGRLDTLTIFPPPQGLQVMGSRLRLEQVFINLILNALEAVEGQTDAHITVTTEVAGERVAIRVSDNGPGVPEKILASMFEPFNSSKERGLGLGLVISKDIVSDYGGRIEVESEPGHTCFTVLLARVMADEGTEEAKV</sequence>
<evidence type="ECO:0000313" key="15">
    <source>
        <dbReference type="Proteomes" id="UP000435138"/>
    </source>
</evidence>
<dbReference type="EMBL" id="WIXI01000044">
    <property type="protein sequence ID" value="MQY47114.1"/>
    <property type="molecule type" value="Genomic_DNA"/>
</dbReference>
<accession>A0A6A8A8U3</accession>
<evidence type="ECO:0000256" key="11">
    <source>
        <dbReference type="ARBA" id="ARBA00023012"/>
    </source>
</evidence>
<evidence type="ECO:0000256" key="10">
    <source>
        <dbReference type="ARBA" id="ARBA00022989"/>
    </source>
</evidence>
<dbReference type="GO" id="GO:0005524">
    <property type="term" value="F:ATP binding"/>
    <property type="evidence" value="ECO:0007669"/>
    <property type="project" value="UniProtKB-UniRule"/>
</dbReference>
<evidence type="ECO:0000313" key="14">
    <source>
        <dbReference type="EMBL" id="MQY47114.1"/>
    </source>
</evidence>
<dbReference type="InterPro" id="IPR004358">
    <property type="entry name" value="Sig_transdc_His_kin-like_C"/>
</dbReference>
<dbReference type="Gene3D" id="3.30.565.10">
    <property type="entry name" value="Histidine kinase-like ATPase, C-terminal domain"/>
    <property type="match status" value="1"/>
</dbReference>
<dbReference type="Gene3D" id="1.20.5.170">
    <property type="match status" value="1"/>
</dbReference>
<evidence type="ECO:0000256" key="2">
    <source>
        <dbReference type="ARBA" id="ARBA00004651"/>
    </source>
</evidence>
<evidence type="ECO:0000256" key="1">
    <source>
        <dbReference type="ARBA" id="ARBA00000085"/>
    </source>
</evidence>
<keyword evidence="3 12" id="KW-1003">Cell membrane</keyword>
<keyword evidence="7 12" id="KW-0547">Nucleotide-binding</keyword>
<dbReference type="InterPro" id="IPR003661">
    <property type="entry name" value="HisK_dim/P_dom"/>
</dbReference>
<dbReference type="Gene3D" id="3.30.450.20">
    <property type="entry name" value="PAS domain"/>
    <property type="match status" value="2"/>
</dbReference>
<keyword evidence="8 12" id="KW-0418">Kinase</keyword>
<dbReference type="InterPro" id="IPR017055">
    <property type="entry name" value="Sig_transdc_His_kinase_DctB"/>
</dbReference>
<dbReference type="Pfam" id="PF00512">
    <property type="entry name" value="HisKA"/>
    <property type="match status" value="1"/>
</dbReference>
<protein>
    <recommendedName>
        <fullName evidence="12">C4-dicarboxylate transport sensor protein</fullName>
        <ecNumber evidence="12">2.7.13.3</ecNumber>
    </recommendedName>
</protein>
<dbReference type="PRINTS" id="PR00344">
    <property type="entry name" value="BCTRLSENSOR"/>
</dbReference>
<evidence type="ECO:0000256" key="7">
    <source>
        <dbReference type="ARBA" id="ARBA00022741"/>
    </source>
</evidence>
<gene>
    <name evidence="14" type="ORF">GAO09_13830</name>
</gene>
<comment type="subcellular location">
    <subcellularLocation>
        <location evidence="12">Cell inner membrane</location>
    </subcellularLocation>
    <subcellularLocation>
        <location evidence="2">Cell membrane</location>
        <topology evidence="2">Multi-pass membrane protein</topology>
    </subcellularLocation>
</comment>
<keyword evidence="4" id="KW-0597">Phosphoprotein</keyword>
<evidence type="ECO:0000256" key="3">
    <source>
        <dbReference type="ARBA" id="ARBA00022475"/>
    </source>
</evidence>
<dbReference type="EC" id="2.7.13.3" evidence="12"/>
<evidence type="ECO:0000256" key="9">
    <source>
        <dbReference type="ARBA" id="ARBA00022840"/>
    </source>
</evidence>
<dbReference type="Gene3D" id="1.10.287.130">
    <property type="match status" value="1"/>
</dbReference>
<dbReference type="GO" id="GO:0005886">
    <property type="term" value="C:plasma membrane"/>
    <property type="evidence" value="ECO:0007669"/>
    <property type="project" value="UniProtKB-SubCell"/>
</dbReference>
<dbReference type="InterPro" id="IPR029151">
    <property type="entry name" value="Sensor-like_sf"/>
</dbReference>
<evidence type="ECO:0000256" key="8">
    <source>
        <dbReference type="ARBA" id="ARBA00022777"/>
    </source>
</evidence>
<dbReference type="SUPFAM" id="SSF55874">
    <property type="entry name" value="ATPase domain of HSP90 chaperone/DNA topoisomerase II/histidine kinase"/>
    <property type="match status" value="1"/>
</dbReference>
<dbReference type="InterPro" id="IPR005467">
    <property type="entry name" value="His_kinase_dom"/>
</dbReference>